<dbReference type="InterPro" id="IPR006016">
    <property type="entry name" value="UspA"/>
</dbReference>
<evidence type="ECO:0000313" key="3">
    <source>
        <dbReference type="EMBL" id="MFC5905873.1"/>
    </source>
</evidence>
<feature type="domain" description="UspA" evidence="2">
    <location>
        <begin position="19"/>
        <end position="156"/>
    </location>
</feature>
<reference evidence="4" key="1">
    <citation type="journal article" date="2019" name="Int. J. Syst. Evol. Microbiol.">
        <title>The Global Catalogue of Microorganisms (GCM) 10K type strain sequencing project: providing services to taxonomists for standard genome sequencing and annotation.</title>
        <authorList>
            <consortium name="The Broad Institute Genomics Platform"/>
            <consortium name="The Broad Institute Genome Sequencing Center for Infectious Disease"/>
            <person name="Wu L."/>
            <person name="Ma J."/>
        </authorList>
    </citation>
    <scope>NUCLEOTIDE SEQUENCE [LARGE SCALE GENOMIC DNA]</scope>
    <source>
        <strain evidence="4">JCM 4816</strain>
    </source>
</reference>
<dbReference type="Gene3D" id="3.40.50.620">
    <property type="entry name" value="HUPs"/>
    <property type="match status" value="2"/>
</dbReference>
<dbReference type="RefSeq" id="WP_380578729.1">
    <property type="nucleotide sequence ID" value="NZ_JBHSQJ010000005.1"/>
</dbReference>
<evidence type="ECO:0000256" key="1">
    <source>
        <dbReference type="ARBA" id="ARBA00008791"/>
    </source>
</evidence>
<dbReference type="InterPro" id="IPR006015">
    <property type="entry name" value="Universal_stress_UspA"/>
</dbReference>
<proteinExistence type="inferred from homology"/>
<evidence type="ECO:0000259" key="2">
    <source>
        <dbReference type="Pfam" id="PF00582"/>
    </source>
</evidence>
<organism evidence="3 4">
    <name type="scientific">Streptacidiphilus monticola</name>
    <dbReference type="NCBI Taxonomy" id="2161674"/>
    <lineage>
        <taxon>Bacteria</taxon>
        <taxon>Bacillati</taxon>
        <taxon>Actinomycetota</taxon>
        <taxon>Actinomycetes</taxon>
        <taxon>Kitasatosporales</taxon>
        <taxon>Streptomycetaceae</taxon>
        <taxon>Streptacidiphilus</taxon>
    </lineage>
</organism>
<evidence type="ECO:0000313" key="4">
    <source>
        <dbReference type="Proteomes" id="UP001596174"/>
    </source>
</evidence>
<accession>A0ABW1FVA0</accession>
<name>A0ABW1FVA0_9ACTN</name>
<keyword evidence="4" id="KW-1185">Reference proteome</keyword>
<dbReference type="EMBL" id="JBHSQJ010000005">
    <property type="protein sequence ID" value="MFC5905873.1"/>
    <property type="molecule type" value="Genomic_DNA"/>
</dbReference>
<comment type="caution">
    <text evidence="3">The sequence shown here is derived from an EMBL/GenBank/DDBJ whole genome shotgun (WGS) entry which is preliminary data.</text>
</comment>
<gene>
    <name evidence="3" type="ORF">ACFP3V_01390</name>
</gene>
<protein>
    <submittedName>
        <fullName evidence="3">Universal stress protein</fullName>
    </submittedName>
</protein>
<dbReference type="InterPro" id="IPR014729">
    <property type="entry name" value="Rossmann-like_a/b/a_fold"/>
</dbReference>
<dbReference type="SUPFAM" id="SSF52402">
    <property type="entry name" value="Adenine nucleotide alpha hydrolases-like"/>
    <property type="match status" value="2"/>
</dbReference>
<sequence>MALREDKARPTRVEGDVMTQVVVAVDGSRAAEQAVTWAANEAVLRGAALRLVHASLWERYEAGTEHDANDSSVRARDAARQMLTDQADAARAAHPGLHVTTETLAQETVPALLEAGREAALLVMGIRGLGAMKGLMLGSISQRVAAHALFPVVIVPEGASGSAVGRVVLGLGAHQPPGAAGEFAAAEAALRGAELDVVHAWEPDWEVVGLSAVGDSSSAQHRAEVLVAAVTCGLDLEQTAPGVKVQGQAVPGPAAEALVRAGADADLLVLGVRRRHGGLGRVAHAVLHRASCPVAVVPLADGRA</sequence>
<dbReference type="PRINTS" id="PR01438">
    <property type="entry name" value="UNVRSLSTRESS"/>
</dbReference>
<dbReference type="Proteomes" id="UP001596174">
    <property type="component" value="Unassembled WGS sequence"/>
</dbReference>
<dbReference type="PANTHER" id="PTHR46553">
    <property type="entry name" value="ADENINE NUCLEOTIDE ALPHA HYDROLASES-LIKE SUPERFAMILY PROTEIN"/>
    <property type="match status" value="1"/>
</dbReference>
<dbReference type="PANTHER" id="PTHR46553:SF3">
    <property type="entry name" value="ADENINE NUCLEOTIDE ALPHA HYDROLASES-LIKE SUPERFAMILY PROTEIN"/>
    <property type="match status" value="1"/>
</dbReference>
<dbReference type="Pfam" id="PF00582">
    <property type="entry name" value="Usp"/>
    <property type="match status" value="2"/>
</dbReference>
<dbReference type="CDD" id="cd00293">
    <property type="entry name" value="USP-like"/>
    <property type="match status" value="1"/>
</dbReference>
<comment type="similarity">
    <text evidence="1">Belongs to the universal stress protein A family.</text>
</comment>
<feature type="domain" description="UspA" evidence="2">
    <location>
        <begin position="166"/>
        <end position="298"/>
    </location>
</feature>